<dbReference type="Proteomes" id="UP000018144">
    <property type="component" value="Unassembled WGS sequence"/>
</dbReference>
<reference evidence="1 2" key="1">
    <citation type="journal article" date="2013" name="PLoS Genet.">
        <title>The genome and development-dependent transcriptomes of Pyronema confluens: a window into fungal evolution.</title>
        <authorList>
            <person name="Traeger S."/>
            <person name="Altegoer F."/>
            <person name="Freitag M."/>
            <person name="Gabaldon T."/>
            <person name="Kempken F."/>
            <person name="Kumar A."/>
            <person name="Marcet-Houben M."/>
            <person name="Poggeler S."/>
            <person name="Stajich J.E."/>
            <person name="Nowrousian M."/>
        </authorList>
    </citation>
    <scope>NUCLEOTIDE SEQUENCE [LARGE SCALE GENOMIC DNA]</scope>
    <source>
        <strain evidence="2">CBS 100304</strain>
        <tissue evidence="1">Vegetative mycelium</tissue>
    </source>
</reference>
<organism evidence="1 2">
    <name type="scientific">Pyronema omphalodes (strain CBS 100304)</name>
    <name type="common">Pyronema confluens</name>
    <dbReference type="NCBI Taxonomy" id="1076935"/>
    <lineage>
        <taxon>Eukaryota</taxon>
        <taxon>Fungi</taxon>
        <taxon>Dikarya</taxon>
        <taxon>Ascomycota</taxon>
        <taxon>Pezizomycotina</taxon>
        <taxon>Pezizomycetes</taxon>
        <taxon>Pezizales</taxon>
        <taxon>Pyronemataceae</taxon>
        <taxon>Pyronema</taxon>
    </lineage>
</organism>
<name>U4LDE2_PYROM</name>
<evidence type="ECO:0000313" key="1">
    <source>
        <dbReference type="EMBL" id="CCX29868.1"/>
    </source>
</evidence>
<protein>
    <submittedName>
        <fullName evidence="1">Uncharacterized protein</fullName>
    </submittedName>
</protein>
<evidence type="ECO:0000313" key="2">
    <source>
        <dbReference type="Proteomes" id="UP000018144"/>
    </source>
</evidence>
<dbReference type="EMBL" id="HF935391">
    <property type="protein sequence ID" value="CCX29868.1"/>
    <property type="molecule type" value="Genomic_DNA"/>
</dbReference>
<sequence>MRLNLHPISSISPAHTQQLAIQHRSTFSTLVSRLHENKSWDRLIVSL</sequence>
<keyword evidence="2" id="KW-1185">Reference proteome</keyword>
<accession>U4LDE2</accession>
<dbReference type="AlphaFoldDB" id="U4LDE2"/>
<proteinExistence type="predicted"/>
<gene>
    <name evidence="1" type="ORF">PCON_07665</name>
</gene>